<accession>A0AA37GDU3</accession>
<comment type="caution">
    <text evidence="1">The sequence shown here is derived from an EMBL/GenBank/DDBJ whole genome shotgun (WGS) entry which is preliminary data.</text>
</comment>
<protein>
    <submittedName>
        <fullName evidence="1">Uncharacterized protein</fullName>
    </submittedName>
</protein>
<organism evidence="1 2">
    <name type="scientific">Colletotrichum liriopes</name>
    <dbReference type="NCBI Taxonomy" id="708192"/>
    <lineage>
        <taxon>Eukaryota</taxon>
        <taxon>Fungi</taxon>
        <taxon>Dikarya</taxon>
        <taxon>Ascomycota</taxon>
        <taxon>Pezizomycotina</taxon>
        <taxon>Sordariomycetes</taxon>
        <taxon>Hypocreomycetidae</taxon>
        <taxon>Glomerellales</taxon>
        <taxon>Glomerellaceae</taxon>
        <taxon>Colletotrichum</taxon>
        <taxon>Colletotrichum spaethianum species complex</taxon>
    </lineage>
</organism>
<reference evidence="1 2" key="1">
    <citation type="submission" date="2021-07" db="EMBL/GenBank/DDBJ databases">
        <title>Genome data of Colletotrichum spaethianum.</title>
        <authorList>
            <person name="Utami Y.D."/>
            <person name="Hiruma K."/>
        </authorList>
    </citation>
    <scope>NUCLEOTIDE SEQUENCE [LARGE SCALE GENOMIC DNA]</scope>
    <source>
        <strain evidence="1 2">MAFF 242679</strain>
    </source>
</reference>
<name>A0AA37GDU3_9PEZI</name>
<keyword evidence="2" id="KW-1185">Reference proteome</keyword>
<evidence type="ECO:0000313" key="2">
    <source>
        <dbReference type="Proteomes" id="UP001055172"/>
    </source>
</evidence>
<dbReference type="EMBL" id="BPPX01000003">
    <property type="protein sequence ID" value="GJC78832.1"/>
    <property type="molecule type" value="Genomic_DNA"/>
</dbReference>
<dbReference type="AntiFam" id="ANF00142">
    <property type="entry name" value="Shadow ORF (opposite yadG)"/>
</dbReference>
<proteinExistence type="predicted"/>
<dbReference type="Proteomes" id="UP001055172">
    <property type="component" value="Unassembled WGS sequence"/>
</dbReference>
<evidence type="ECO:0000313" key="1">
    <source>
        <dbReference type="EMBL" id="GJC78832.1"/>
    </source>
</evidence>
<sequence length="1068" mass="109769">MQPALPKKDFCKARDKWKESDLVTTRLDVVLVGEDLLTTLAAGHAVWGKQGDRWDYGLTLLLLAELGGRQLDLLLGADNLVAHGVELLLLLSVVALETGTRALALNPVVTGRSHLAVHDSPNLLSDVLGELSRVSNDDDTTLELLQGLGQGTERVTVEVVGRLVKDDQVRTLPRAGSKDDLDTLTTGQTAHAGVGNQLGVQAEVGAVGLNLLTDQRAELTRGKGLLHIDIGNHLLVRSQELVTGQPDVVSGHHGSPALVLLADVVADGERALVLVRVLELSAGVDADDAALGTLDLEDLVHGLLISVGDDLVGTVHRLTILTSLEAPLDVLRGGLVQVVIDVGESVLLDVGDTDVLVLVDLTLGRDELTSEDVDEGRLAGTVGTNDSDTGAERALERNVLDLGLAGTGVLEGHLAGTQDGLGLGLDTLEETGLGEGELHLGVAELVVGLGSGVLLDELLQVTTVALELEALVVDDVLADVVEEGRVVGDDDGSAGGVLEVLLEPLNVLHVQVVGGLVEKQDIGGLEDSTAQSELHLPTTREGRDLTLDHAVGKAELVQLGLDIGLGSLDTSVLELLHGPLDGGHLSVSRVKVVLDEDGLDLGLLGETLNLLVVDGAHESGLAGTVGTAKTVALATLETEVSLVEQDLGTVGKREGAVAKVLALLIIGVGLGLLGGTGGGTLAEVVDNLLGILVANDDRDVGLEGLGPDNGLDLLLVNELASNVGSVLENDVKLVGLGLVLGGNRVLQLGEDDVQVRVVADLGDLAINDVTDTGKGVESLLGLLTGLGVGQVVVVLLETGHHLGQERSNDVGVVDELAHVVDNDGGLTLDGSLTLSETTVKEGNHEGKSGLLDLSDKGGGTEQVNGLGDVLRLGDTLDELGDEALDIAVDNELADQLHGLVGTLLDLLLGVPHRLGDDGDQVRDAVADLGGGGADDSLKDVEGSHLLLPLLGLKERLLDGLEDTLDSVRVDGLSDGDGSLGGSILDTGDLVASGGKDIGEKGDEEGLDVGGDLGVLGNGGDGNGSLLTGGSVLLVVEQLLQGVDAPAGKSLSALTLQKIFVWEPKIARR</sequence>
<gene>
    <name evidence="1" type="ORF">ColLi_01670</name>
</gene>
<dbReference type="AlphaFoldDB" id="A0AA37GDU3"/>